<keyword evidence="7" id="KW-0813">Transport</keyword>
<protein>
    <submittedName>
        <fullName evidence="9">Biopolymer transporter ExbD</fullName>
    </submittedName>
</protein>
<evidence type="ECO:0000256" key="1">
    <source>
        <dbReference type="ARBA" id="ARBA00004162"/>
    </source>
</evidence>
<keyword evidence="7" id="KW-0653">Protein transport</keyword>
<dbReference type="AlphaFoldDB" id="A0A7C4Y4V2"/>
<accession>A0A7C4Y4V2</accession>
<dbReference type="GO" id="GO:0015031">
    <property type="term" value="P:protein transport"/>
    <property type="evidence" value="ECO:0007669"/>
    <property type="project" value="UniProtKB-KW"/>
</dbReference>
<evidence type="ECO:0000256" key="7">
    <source>
        <dbReference type="RuleBase" id="RU003879"/>
    </source>
</evidence>
<evidence type="ECO:0000256" key="4">
    <source>
        <dbReference type="ARBA" id="ARBA00022692"/>
    </source>
</evidence>
<gene>
    <name evidence="9" type="ORF">ENV67_00475</name>
</gene>
<evidence type="ECO:0000256" key="2">
    <source>
        <dbReference type="ARBA" id="ARBA00005811"/>
    </source>
</evidence>
<evidence type="ECO:0000256" key="8">
    <source>
        <dbReference type="SAM" id="Phobius"/>
    </source>
</evidence>
<keyword evidence="3" id="KW-1003">Cell membrane</keyword>
<reference evidence="9" key="1">
    <citation type="journal article" date="2020" name="mSystems">
        <title>Genome- and Community-Level Interaction Insights into Carbon Utilization and Element Cycling Functions of Hydrothermarchaeota in Hydrothermal Sediment.</title>
        <authorList>
            <person name="Zhou Z."/>
            <person name="Liu Y."/>
            <person name="Xu W."/>
            <person name="Pan J."/>
            <person name="Luo Z.H."/>
            <person name="Li M."/>
        </authorList>
    </citation>
    <scope>NUCLEOTIDE SEQUENCE [LARGE SCALE GENOMIC DNA]</scope>
    <source>
        <strain evidence="9">SpSt-780</strain>
    </source>
</reference>
<dbReference type="GO" id="GO:0022857">
    <property type="term" value="F:transmembrane transporter activity"/>
    <property type="evidence" value="ECO:0007669"/>
    <property type="project" value="InterPro"/>
</dbReference>
<dbReference type="PANTHER" id="PTHR30558">
    <property type="entry name" value="EXBD MEMBRANE COMPONENT OF PMF-DRIVEN MACROMOLECULE IMPORT SYSTEM"/>
    <property type="match status" value="1"/>
</dbReference>
<feature type="transmembrane region" description="Helical" evidence="8">
    <location>
        <begin position="12"/>
        <end position="37"/>
    </location>
</feature>
<keyword evidence="6 8" id="KW-0472">Membrane</keyword>
<dbReference type="PANTHER" id="PTHR30558:SF7">
    <property type="entry name" value="TOL-PAL SYSTEM PROTEIN TOLR"/>
    <property type="match status" value="1"/>
</dbReference>
<organism evidence="9">
    <name type="scientific">candidate division WOR-3 bacterium</name>
    <dbReference type="NCBI Taxonomy" id="2052148"/>
    <lineage>
        <taxon>Bacteria</taxon>
        <taxon>Bacteria division WOR-3</taxon>
    </lineage>
</organism>
<dbReference type="Pfam" id="PF02472">
    <property type="entry name" value="ExbD"/>
    <property type="match status" value="1"/>
</dbReference>
<evidence type="ECO:0000256" key="6">
    <source>
        <dbReference type="ARBA" id="ARBA00023136"/>
    </source>
</evidence>
<comment type="caution">
    <text evidence="9">The sequence shown here is derived from an EMBL/GenBank/DDBJ whole genome shotgun (WGS) entry which is preliminary data.</text>
</comment>
<dbReference type="Gene3D" id="3.30.420.270">
    <property type="match status" value="1"/>
</dbReference>
<keyword evidence="5 8" id="KW-1133">Transmembrane helix</keyword>
<evidence type="ECO:0000256" key="3">
    <source>
        <dbReference type="ARBA" id="ARBA00022475"/>
    </source>
</evidence>
<name>A0A7C4Y4V2_UNCW3</name>
<comment type="subcellular location">
    <subcellularLocation>
        <location evidence="1">Cell membrane</location>
        <topology evidence="1">Single-pass membrane protein</topology>
    </subcellularLocation>
    <subcellularLocation>
        <location evidence="7">Cell membrane</location>
        <topology evidence="7">Single-pass type II membrane protein</topology>
    </subcellularLocation>
</comment>
<sequence length="129" mass="14444">MDLKPRYKREKSFAVISMADIVLNLLIFFLLTSSYVIQPGVRVRLPRSATKEAVSEERITISITKEGSIFIDDKPASLSDIPLFLKGAENKIILINSDRDVSISMVIKVIDIVRSLGFKDFVIATTPED</sequence>
<dbReference type="GO" id="GO:0005886">
    <property type="term" value="C:plasma membrane"/>
    <property type="evidence" value="ECO:0007669"/>
    <property type="project" value="UniProtKB-SubCell"/>
</dbReference>
<comment type="similarity">
    <text evidence="2 7">Belongs to the ExbD/TolR family.</text>
</comment>
<keyword evidence="4 7" id="KW-0812">Transmembrane</keyword>
<proteinExistence type="inferred from homology"/>
<evidence type="ECO:0000256" key="5">
    <source>
        <dbReference type="ARBA" id="ARBA00022989"/>
    </source>
</evidence>
<dbReference type="InterPro" id="IPR003400">
    <property type="entry name" value="ExbD"/>
</dbReference>
<evidence type="ECO:0000313" key="9">
    <source>
        <dbReference type="EMBL" id="HGW91003.1"/>
    </source>
</evidence>
<dbReference type="EMBL" id="DTHG01000005">
    <property type="protein sequence ID" value="HGW91003.1"/>
    <property type="molecule type" value="Genomic_DNA"/>
</dbReference>